<dbReference type="Proteomes" id="UP000299211">
    <property type="component" value="Unassembled WGS sequence"/>
</dbReference>
<feature type="chain" id="PRO_5038238648" description="Secreted protein" evidence="1">
    <location>
        <begin position="25"/>
        <end position="178"/>
    </location>
</feature>
<reference evidence="2 5" key="2">
    <citation type="submission" date="2019-04" db="EMBL/GenBank/DDBJ databases">
        <title>Draft genome sequences of Streptomyces avermitilis NBRC 14893.</title>
        <authorList>
            <person name="Komaki H."/>
            <person name="Tamura T."/>
            <person name="Hosoyama A."/>
        </authorList>
    </citation>
    <scope>NUCLEOTIDE SEQUENCE [LARGE SCALE GENOMIC DNA]</scope>
    <source>
        <strain evidence="2 5">NBRC 14893</strain>
    </source>
</reference>
<gene>
    <name evidence="2" type="ORF">SAV14893_027620</name>
    <name evidence="3" type="ORF">SAV31267_059810</name>
</gene>
<proteinExistence type="predicted"/>
<keyword evidence="1" id="KW-0732">Signal</keyword>
<name>A0A4D4LZ27_STRAX</name>
<dbReference type="EMBL" id="BJHX01000001">
    <property type="protein sequence ID" value="GDY63369.1"/>
    <property type="molecule type" value="Genomic_DNA"/>
</dbReference>
<dbReference type="GeneID" id="41540509"/>
<feature type="signal peptide" evidence="1">
    <location>
        <begin position="1"/>
        <end position="24"/>
    </location>
</feature>
<evidence type="ECO:0000313" key="5">
    <source>
        <dbReference type="Proteomes" id="UP000302139"/>
    </source>
</evidence>
<dbReference type="OMA" id="THDDWND"/>
<comment type="caution">
    <text evidence="2">The sequence shown here is derived from an EMBL/GenBank/DDBJ whole genome shotgun (WGS) entry which is preliminary data.</text>
</comment>
<accession>A0A4D4LZ27</accession>
<organism evidence="2 5">
    <name type="scientific">Streptomyces avermitilis</name>
    <dbReference type="NCBI Taxonomy" id="33903"/>
    <lineage>
        <taxon>Bacteria</taxon>
        <taxon>Bacillati</taxon>
        <taxon>Actinomycetota</taxon>
        <taxon>Actinomycetes</taxon>
        <taxon>Kitasatosporales</taxon>
        <taxon>Streptomycetaceae</taxon>
        <taxon>Streptomyces</taxon>
    </lineage>
</organism>
<evidence type="ECO:0000313" key="2">
    <source>
        <dbReference type="EMBL" id="GDY63369.1"/>
    </source>
</evidence>
<dbReference type="RefSeq" id="WP_010984870.1">
    <property type="nucleotide sequence ID" value="NZ_BAABTN010000009.1"/>
</dbReference>
<evidence type="ECO:0000256" key="1">
    <source>
        <dbReference type="SAM" id="SignalP"/>
    </source>
</evidence>
<sequence length="178" mass="18792">MRKHIRTAAVAAVLAAGTALGSIAAVGTALASEDTGFVDGKAGTHDDWNDEGTLAKDDTSNAVALWQTVLWADGAKWKAKNGTLKSFTQDDITGDFNSRTVSATKFWQAGNGLKQTGKADGASFSLADNNLGSANKKGLVIYDGVIDETVQFKRLTVAGVTQQVYFVKVDDEWVAAAY</sequence>
<protein>
    <recommendedName>
        <fullName evidence="6">Secreted protein</fullName>
    </recommendedName>
</protein>
<dbReference type="InterPro" id="IPR036365">
    <property type="entry name" value="PGBD-like_sf"/>
</dbReference>
<evidence type="ECO:0008006" key="6">
    <source>
        <dbReference type="Google" id="ProtNLM"/>
    </source>
</evidence>
<dbReference type="Gene3D" id="1.10.101.10">
    <property type="entry name" value="PGBD-like superfamily/PGBD"/>
    <property type="match status" value="1"/>
</dbReference>
<dbReference type="Proteomes" id="UP000302139">
    <property type="component" value="Unassembled WGS sequence"/>
</dbReference>
<dbReference type="AlphaFoldDB" id="A0A4D4LZ27"/>
<reference evidence="3 4" key="1">
    <citation type="submission" date="2019-04" db="EMBL/GenBank/DDBJ databases">
        <title>Draft genome sequences of Streptomyces avermitilis ATCC 31267.</title>
        <authorList>
            <person name="Komaki H."/>
            <person name="Tamura T."/>
            <person name="Hosoyama A."/>
        </authorList>
    </citation>
    <scope>NUCLEOTIDE SEQUENCE [LARGE SCALE GENOMIC DNA]</scope>
    <source>
        <strain evidence="3 4">ATCC 31267</strain>
    </source>
</reference>
<dbReference type="InterPro" id="IPR036366">
    <property type="entry name" value="PGBDSf"/>
</dbReference>
<dbReference type="SUPFAM" id="SSF47090">
    <property type="entry name" value="PGBD-like"/>
    <property type="match status" value="1"/>
</dbReference>
<evidence type="ECO:0000313" key="3">
    <source>
        <dbReference type="EMBL" id="GDY76496.1"/>
    </source>
</evidence>
<evidence type="ECO:0000313" key="4">
    <source>
        <dbReference type="Proteomes" id="UP000299211"/>
    </source>
</evidence>
<dbReference type="EMBL" id="BJHY01000001">
    <property type="protein sequence ID" value="GDY76496.1"/>
    <property type="molecule type" value="Genomic_DNA"/>
</dbReference>